<accession>A0ABD1Q1T1</accession>
<dbReference type="AlphaFoldDB" id="A0ABD1Q1T1"/>
<gene>
    <name evidence="3" type="ORF">Adt_38216</name>
</gene>
<name>A0ABD1Q1T1_9LAMI</name>
<dbReference type="EMBL" id="JBFOLK010000012">
    <property type="protein sequence ID" value="KAL2470080.1"/>
    <property type="molecule type" value="Genomic_DNA"/>
</dbReference>
<keyword evidence="2" id="KW-1133">Transmembrane helix</keyword>
<proteinExistence type="predicted"/>
<evidence type="ECO:0000256" key="2">
    <source>
        <dbReference type="SAM" id="Phobius"/>
    </source>
</evidence>
<sequence>MFSPPDPSRHRTYHAGPFTPVTGPARITPDPPLESAPRQAAADPAGSARPGAQIQPDLRADPAGSAARSVSADPVCGLAVVVLWFGGGLVVVFSDCPAIVVVVVAVVGTDRRTMAARRFWGEEMTERFGRERGSGERKSKEFDGALFRTSICFTFCYSFTKTIGNNSLWV</sequence>
<evidence type="ECO:0000256" key="1">
    <source>
        <dbReference type="SAM" id="MobiDB-lite"/>
    </source>
</evidence>
<reference evidence="4" key="1">
    <citation type="submission" date="2024-07" db="EMBL/GenBank/DDBJ databases">
        <title>Two chromosome-level genome assemblies of Korean endemic species Abeliophyllum distichum and Forsythia ovata (Oleaceae).</title>
        <authorList>
            <person name="Jang H."/>
        </authorList>
    </citation>
    <scope>NUCLEOTIDE SEQUENCE [LARGE SCALE GENOMIC DNA]</scope>
</reference>
<comment type="caution">
    <text evidence="3">The sequence shown here is derived from an EMBL/GenBank/DDBJ whole genome shotgun (WGS) entry which is preliminary data.</text>
</comment>
<keyword evidence="4" id="KW-1185">Reference proteome</keyword>
<evidence type="ECO:0000313" key="3">
    <source>
        <dbReference type="EMBL" id="KAL2470080.1"/>
    </source>
</evidence>
<keyword evidence="2" id="KW-0472">Membrane</keyword>
<feature type="transmembrane region" description="Helical" evidence="2">
    <location>
        <begin position="81"/>
        <end position="108"/>
    </location>
</feature>
<dbReference type="Proteomes" id="UP001604336">
    <property type="component" value="Unassembled WGS sequence"/>
</dbReference>
<protein>
    <submittedName>
        <fullName evidence="3">Uncharacterized protein</fullName>
    </submittedName>
</protein>
<organism evidence="3 4">
    <name type="scientific">Abeliophyllum distichum</name>
    <dbReference type="NCBI Taxonomy" id="126358"/>
    <lineage>
        <taxon>Eukaryota</taxon>
        <taxon>Viridiplantae</taxon>
        <taxon>Streptophyta</taxon>
        <taxon>Embryophyta</taxon>
        <taxon>Tracheophyta</taxon>
        <taxon>Spermatophyta</taxon>
        <taxon>Magnoliopsida</taxon>
        <taxon>eudicotyledons</taxon>
        <taxon>Gunneridae</taxon>
        <taxon>Pentapetalae</taxon>
        <taxon>asterids</taxon>
        <taxon>lamiids</taxon>
        <taxon>Lamiales</taxon>
        <taxon>Oleaceae</taxon>
        <taxon>Forsythieae</taxon>
        <taxon>Abeliophyllum</taxon>
    </lineage>
</organism>
<feature type="region of interest" description="Disordered" evidence="1">
    <location>
        <begin position="1"/>
        <end position="65"/>
    </location>
</feature>
<keyword evidence="2" id="KW-0812">Transmembrane</keyword>
<evidence type="ECO:0000313" key="4">
    <source>
        <dbReference type="Proteomes" id="UP001604336"/>
    </source>
</evidence>